<proteinExistence type="predicted"/>
<dbReference type="InterPro" id="IPR039448">
    <property type="entry name" value="Beta_helix"/>
</dbReference>
<dbReference type="RefSeq" id="WP_210645581.1">
    <property type="nucleotide sequence ID" value="NZ_JAGFBU010000002.1"/>
</dbReference>
<name>A0ABS5CSB9_9FLAO</name>
<keyword evidence="1" id="KW-0732">Signal</keyword>
<dbReference type="InterPro" id="IPR012334">
    <property type="entry name" value="Pectin_lyas_fold"/>
</dbReference>
<gene>
    <name evidence="3" type="ORF">J3S90_06845</name>
</gene>
<evidence type="ECO:0000313" key="4">
    <source>
        <dbReference type="Proteomes" id="UP000674217"/>
    </source>
</evidence>
<dbReference type="SMART" id="SM00710">
    <property type="entry name" value="PbH1"/>
    <property type="match status" value="5"/>
</dbReference>
<dbReference type="EMBL" id="JAGFBU010000002">
    <property type="protein sequence ID" value="MBP4141515.1"/>
    <property type="molecule type" value="Genomic_DNA"/>
</dbReference>
<evidence type="ECO:0000259" key="2">
    <source>
        <dbReference type="Pfam" id="PF13229"/>
    </source>
</evidence>
<dbReference type="Proteomes" id="UP000674217">
    <property type="component" value="Unassembled WGS sequence"/>
</dbReference>
<feature type="chain" id="PRO_5046660301" evidence="1">
    <location>
        <begin position="23"/>
        <end position="358"/>
    </location>
</feature>
<reference evidence="3 4" key="1">
    <citation type="submission" date="2021-03" db="EMBL/GenBank/DDBJ databases">
        <title>Flavobacterium Flabelliformis Sp. Nov. And Flavobacterium Geliluteum Sp. Nov., Two Novel Multidrug Resistant Psychrophilic Species Isolated From Antarctica.</title>
        <authorList>
            <person name="Kralova S."/>
            <person name="Busse H.J."/>
            <person name="Bezdicek M."/>
            <person name="Nykrynova M."/>
            <person name="Kroupova E."/>
            <person name="Krsek D."/>
            <person name="Sedlacek I."/>
        </authorList>
    </citation>
    <scope>NUCLEOTIDE SEQUENCE [LARGE SCALE GENOMIC DNA]</scope>
    <source>
        <strain evidence="3 4">P4023</strain>
    </source>
</reference>
<dbReference type="InterPro" id="IPR006626">
    <property type="entry name" value="PbH1"/>
</dbReference>
<dbReference type="InterPro" id="IPR011050">
    <property type="entry name" value="Pectin_lyase_fold/virulence"/>
</dbReference>
<sequence length="358" mass="39773">MKTTFIFKIVLSFFLISQLVGAQNNSYSVPNKVVVKNYYKGYKDVPFPKNAYKLERILPKNPNRTATIDYTDILQKAINKYKIIIMPNFPILINAKGLVIPSNSRIFFNKNSAIFYKGPAKGRLSDIVKIYNVSNVKIYNAKITGSKKEIVPQTGEWSAGICILNSSNIEINNFKINSTWGDGVFIGSENGSVSSDIIIKNGFIDNARRDGISITSANNLLVDSVFIANTSGTLPMTGIQIEPSLNSETLNNITLSNIYTFNNPGGLGINLNTFSSKNNPKKNVRVNVINYTDEGSNYSFGTSINDDTSLQNPTGTITITNAIWKNPKSGFYYKNSSKYDVKVILDNVKKYKNNKLID</sequence>
<keyword evidence="4" id="KW-1185">Reference proteome</keyword>
<feature type="domain" description="Right handed beta helix" evidence="2">
    <location>
        <begin position="95"/>
        <end position="231"/>
    </location>
</feature>
<dbReference type="SUPFAM" id="SSF51126">
    <property type="entry name" value="Pectin lyase-like"/>
    <property type="match status" value="1"/>
</dbReference>
<dbReference type="Pfam" id="PF13229">
    <property type="entry name" value="Beta_helix"/>
    <property type="match status" value="1"/>
</dbReference>
<organism evidence="3 4">
    <name type="scientific">Flavobacterium flabelliforme</name>
    <dbReference type="NCBI Taxonomy" id="2816119"/>
    <lineage>
        <taxon>Bacteria</taxon>
        <taxon>Pseudomonadati</taxon>
        <taxon>Bacteroidota</taxon>
        <taxon>Flavobacteriia</taxon>
        <taxon>Flavobacteriales</taxon>
        <taxon>Flavobacteriaceae</taxon>
        <taxon>Flavobacterium</taxon>
    </lineage>
</organism>
<evidence type="ECO:0000256" key="1">
    <source>
        <dbReference type="SAM" id="SignalP"/>
    </source>
</evidence>
<comment type="caution">
    <text evidence="3">The sequence shown here is derived from an EMBL/GenBank/DDBJ whole genome shotgun (WGS) entry which is preliminary data.</text>
</comment>
<feature type="signal peptide" evidence="1">
    <location>
        <begin position="1"/>
        <end position="22"/>
    </location>
</feature>
<protein>
    <submittedName>
        <fullName evidence="3">Right-handed parallel beta-helix repeat-containing protein</fullName>
    </submittedName>
</protein>
<accession>A0ABS5CSB9</accession>
<dbReference type="Gene3D" id="2.160.20.10">
    <property type="entry name" value="Single-stranded right-handed beta-helix, Pectin lyase-like"/>
    <property type="match status" value="1"/>
</dbReference>
<evidence type="ECO:0000313" key="3">
    <source>
        <dbReference type="EMBL" id="MBP4141515.1"/>
    </source>
</evidence>